<sequence length="972" mass="108397">MLATQPPLNCILSENFSPRQKAMKNGSKNDHLVFTLEDDISDQVLKSKNDKDTTPGSSSVALWIKSLKESNAAFDDSSQDYHAYTGSSSDADDLQLGAEATDLRRKHKTHKHPPPLSRDSDSDSSYNRWFSCTGRRQFLTNRLSYDRSLDSDTSGLSSVTSVSSLLTARESDPEDVLKGLGFRGPSVLDRIPDRFINTGTVCDGVDSRQFLYSVNDDSEDAMHTNSEIPPWVMTRFDDIPTKFWNQKEDPFESADEGEDVPLVNEPSDEAIEEIPIRLPKTFPSKFGTYLEPVTEEAELSSQGSVALSPMKNISFESTRSTLKANSQDGPENMAKIPSLCDLWQNTEDEGEVNSEAYRSEDHGIASDDTGNNMPASNIPEEIDQGYNGDWIDKNRDNSIDPWSSTLTIAEVQPTTAEDSPVNPWSWTPAIADIQDIPAISSGQWSSPQTDTVPSLSAYLTDNNTPVSEGHRESLEVESEPTDNRCQEVTNSDKLTKPNTSNNLPDLTPKHPRLSIPILTISEPVEKSRKISTVNAPDIDKLLPIIWPDKSEETNSQSNKKNTAGKGKVSCDTRQTKPTQWNMYGSQQWATLGSKRQPQISFSNKGKPKVTRKLSSRSRKTVDTKVTLSVSQCRKALQVTLPCENDVTNIPCFSDLGVECSNRPGKTCSETSKTSAIQFSGCSETSKTSTIQNSDDFEAFKNPRRTFTSFEQTKNSSSAQWNFGQSEKSNAVHCNIKKRSEKEDETRINDVYSDEHFSSKKEECLGAEKPGAHLNHGISIEEELDGLQNSLKGVKMYKAGIHLIQLASSIETVMCSEKRPKRLQGRSSERLLDSIQGELKHLEEYILRLQKQLKGIKKQGDGKEERSEEAHRRGSDFSDITRQLLQEQLRMFSSISSAAVSPTSSASVSREPSLCSDTPDVLRHTDVMKLRKEMQQLRQDSVEQNASMKEEILDEVRAEIRKCFKEFLKPESS</sequence>
<comment type="caution">
    <text evidence="2">The sequence shown here is derived from an EMBL/GenBank/DDBJ whole genome shotgun (WGS) entry which is preliminary data.</text>
</comment>
<dbReference type="Proteomes" id="UP001152795">
    <property type="component" value="Unassembled WGS sequence"/>
</dbReference>
<gene>
    <name evidence="2" type="ORF">PACLA_8A006868</name>
</gene>
<feature type="region of interest" description="Disordered" evidence="1">
    <location>
        <begin position="440"/>
        <end position="510"/>
    </location>
</feature>
<evidence type="ECO:0000313" key="2">
    <source>
        <dbReference type="EMBL" id="CAB3984154.1"/>
    </source>
</evidence>
<dbReference type="EMBL" id="CACRXK020000702">
    <property type="protein sequence ID" value="CAB3984154.1"/>
    <property type="molecule type" value="Genomic_DNA"/>
</dbReference>
<feature type="compositionally biased region" description="Basic and acidic residues" evidence="1">
    <location>
        <begin position="857"/>
        <end position="875"/>
    </location>
</feature>
<dbReference type="Pfam" id="PF14722">
    <property type="entry name" value="KRAP_IP3R_bind"/>
    <property type="match status" value="1"/>
</dbReference>
<feature type="region of interest" description="Disordered" evidence="1">
    <location>
        <begin position="549"/>
        <end position="573"/>
    </location>
</feature>
<organism evidence="2 3">
    <name type="scientific">Paramuricea clavata</name>
    <name type="common">Red gorgonian</name>
    <name type="synonym">Violescent sea-whip</name>
    <dbReference type="NCBI Taxonomy" id="317549"/>
    <lineage>
        <taxon>Eukaryota</taxon>
        <taxon>Metazoa</taxon>
        <taxon>Cnidaria</taxon>
        <taxon>Anthozoa</taxon>
        <taxon>Octocorallia</taxon>
        <taxon>Malacalcyonacea</taxon>
        <taxon>Plexauridae</taxon>
        <taxon>Paramuricea</taxon>
    </lineage>
</organism>
<accession>A0A7D9DEZ5</accession>
<reference evidence="2" key="1">
    <citation type="submission" date="2020-04" db="EMBL/GenBank/DDBJ databases">
        <authorList>
            <person name="Alioto T."/>
            <person name="Alioto T."/>
            <person name="Gomez Garrido J."/>
        </authorList>
    </citation>
    <scope>NUCLEOTIDE SEQUENCE</scope>
    <source>
        <strain evidence="2">A484AB</strain>
    </source>
</reference>
<dbReference type="AlphaFoldDB" id="A0A7D9DEZ5"/>
<evidence type="ECO:0000256" key="1">
    <source>
        <dbReference type="SAM" id="MobiDB-lite"/>
    </source>
</evidence>
<feature type="compositionally biased region" description="Basic residues" evidence="1">
    <location>
        <begin position="605"/>
        <end position="617"/>
    </location>
</feature>
<feature type="compositionally biased region" description="Polar residues" evidence="1">
    <location>
        <begin position="440"/>
        <end position="466"/>
    </location>
</feature>
<keyword evidence="3" id="KW-1185">Reference proteome</keyword>
<name>A0A7D9DEZ5_PARCT</name>
<feature type="region of interest" description="Disordered" evidence="1">
    <location>
        <begin position="593"/>
        <end position="617"/>
    </location>
</feature>
<proteinExistence type="predicted"/>
<dbReference type="PANTHER" id="PTHR17469:SF15">
    <property type="entry name" value="ITPR-INTERACTING DOMAIN-CONTAINING PROTEIN"/>
    <property type="match status" value="1"/>
</dbReference>
<dbReference type="PANTHER" id="PTHR17469">
    <property type="entry name" value="SPERM SPECIFIC ANTIGEN 2-RELATED"/>
    <property type="match status" value="1"/>
</dbReference>
<dbReference type="GO" id="GO:0005102">
    <property type="term" value="F:signaling receptor binding"/>
    <property type="evidence" value="ECO:0007669"/>
    <property type="project" value="InterPro"/>
</dbReference>
<dbReference type="InterPro" id="IPR043444">
    <property type="entry name" value="TESPA1-like"/>
</dbReference>
<dbReference type="InterPro" id="IPR029325">
    <property type="entry name" value="ITPR-bd"/>
</dbReference>
<feature type="compositionally biased region" description="Polar residues" evidence="1">
    <location>
        <begin position="593"/>
        <end position="603"/>
    </location>
</feature>
<protein>
    <submittedName>
        <fullName evidence="2">Sperm-specific antigen 2</fullName>
    </submittedName>
</protein>
<feature type="region of interest" description="Disordered" evidence="1">
    <location>
        <begin position="104"/>
        <end position="125"/>
    </location>
</feature>
<feature type="compositionally biased region" description="Polar residues" evidence="1">
    <location>
        <begin position="486"/>
        <end position="504"/>
    </location>
</feature>
<dbReference type="SMART" id="SM01257">
    <property type="entry name" value="KRAP_IP3R_bind"/>
    <property type="match status" value="1"/>
</dbReference>
<evidence type="ECO:0000313" key="3">
    <source>
        <dbReference type="Proteomes" id="UP001152795"/>
    </source>
</evidence>
<feature type="compositionally biased region" description="Basic residues" evidence="1">
    <location>
        <begin position="104"/>
        <end position="113"/>
    </location>
</feature>
<dbReference type="OrthoDB" id="6088188at2759"/>
<feature type="region of interest" description="Disordered" evidence="1">
    <location>
        <begin position="855"/>
        <end position="876"/>
    </location>
</feature>